<dbReference type="AlphaFoldDB" id="A0A1B6NSL5"/>
<accession>A0A1B6NSL5</accession>
<evidence type="ECO:0000313" key="1">
    <source>
        <dbReference type="EMBL" id="KTF05717.1"/>
    </source>
</evidence>
<name>A0A1B6NSL5_9ZZZZ</name>
<proteinExistence type="predicted"/>
<dbReference type="EMBL" id="AYSL01001612">
    <property type="protein sequence ID" value="KTF05717.1"/>
    <property type="molecule type" value="Genomic_DNA"/>
</dbReference>
<protein>
    <submittedName>
        <fullName evidence="1">Uncharacterized protein</fullName>
    </submittedName>
</protein>
<comment type="caution">
    <text evidence="1">The sequence shown here is derived from an EMBL/GenBank/DDBJ whole genome shotgun (WGS) entry which is preliminary data.</text>
</comment>
<organism evidence="1">
    <name type="scientific">marine sediment metagenome</name>
    <dbReference type="NCBI Taxonomy" id="412755"/>
    <lineage>
        <taxon>unclassified sequences</taxon>
        <taxon>metagenomes</taxon>
        <taxon>ecological metagenomes</taxon>
    </lineage>
</organism>
<sequence>CGCQHRFLKIMADISSPDLRF</sequence>
<feature type="non-terminal residue" evidence="1">
    <location>
        <position position="1"/>
    </location>
</feature>
<gene>
    <name evidence="1" type="ORF">MGSAQ_002787</name>
</gene>
<reference evidence="1" key="1">
    <citation type="submission" date="2013-11" db="EMBL/GenBank/DDBJ databases">
        <title>Microbial diversity, functional groups and degradation webs in Northern and Southern Mediterranean and Red Sea marine crude oil polluted sites.</title>
        <authorList>
            <person name="Daffonchio D."/>
            <person name="Mapelli F."/>
            <person name="Ferrer M."/>
            <person name="Richter M."/>
            <person name="Cherif A."/>
            <person name="Malkawi H.I."/>
            <person name="Yakimov M.M."/>
            <person name="Abdel-Fattah Y.R."/>
            <person name="Blaghen M."/>
            <person name="Golyshin P.N."/>
            <person name="Kalogerakis N."/>
            <person name="Boon N."/>
            <person name="Magagnini M."/>
            <person name="Fava F."/>
        </authorList>
    </citation>
    <scope>NUCLEOTIDE SEQUENCE</scope>
</reference>